<organism evidence="3 4">
    <name type="scientific">Datura stramonium</name>
    <name type="common">Jimsonweed</name>
    <name type="synonym">Common thornapple</name>
    <dbReference type="NCBI Taxonomy" id="4076"/>
    <lineage>
        <taxon>Eukaryota</taxon>
        <taxon>Viridiplantae</taxon>
        <taxon>Streptophyta</taxon>
        <taxon>Embryophyta</taxon>
        <taxon>Tracheophyta</taxon>
        <taxon>Spermatophyta</taxon>
        <taxon>Magnoliopsida</taxon>
        <taxon>eudicotyledons</taxon>
        <taxon>Gunneridae</taxon>
        <taxon>Pentapetalae</taxon>
        <taxon>asterids</taxon>
        <taxon>lamiids</taxon>
        <taxon>Solanales</taxon>
        <taxon>Solanaceae</taxon>
        <taxon>Solanoideae</taxon>
        <taxon>Datureae</taxon>
        <taxon>Datura</taxon>
    </lineage>
</organism>
<feature type="region of interest" description="Disordered" evidence="1">
    <location>
        <begin position="1"/>
        <end position="91"/>
    </location>
</feature>
<evidence type="ECO:0000313" key="4">
    <source>
        <dbReference type="Proteomes" id="UP000823775"/>
    </source>
</evidence>
<evidence type="ECO:0000256" key="1">
    <source>
        <dbReference type="SAM" id="MobiDB-lite"/>
    </source>
</evidence>
<reference evidence="3 4" key="1">
    <citation type="journal article" date="2021" name="BMC Genomics">
        <title>Datura genome reveals duplications of psychoactive alkaloid biosynthetic genes and high mutation rate following tissue culture.</title>
        <authorList>
            <person name="Rajewski A."/>
            <person name="Carter-House D."/>
            <person name="Stajich J."/>
            <person name="Litt A."/>
        </authorList>
    </citation>
    <scope>NUCLEOTIDE SEQUENCE [LARGE SCALE GENOMIC DNA]</scope>
    <source>
        <strain evidence="3">AR-01</strain>
    </source>
</reference>
<feature type="transmembrane region" description="Helical" evidence="2">
    <location>
        <begin position="102"/>
        <end position="121"/>
    </location>
</feature>
<evidence type="ECO:0000313" key="3">
    <source>
        <dbReference type="EMBL" id="MCD7449647.1"/>
    </source>
</evidence>
<evidence type="ECO:0000256" key="2">
    <source>
        <dbReference type="SAM" id="Phobius"/>
    </source>
</evidence>
<dbReference type="Proteomes" id="UP000823775">
    <property type="component" value="Unassembled WGS sequence"/>
</dbReference>
<gene>
    <name evidence="3" type="ORF">HAX54_000877</name>
</gene>
<sequence>MATFFMGLTTSHSPLGSPAPSPSPLKSSSNPSQFVHPPLSSPSPAPSPSSKVKSPSASAPAPVRSPQAISPVPEISPASISLSPSSDVAPEPATNAAVTFNINIHLAVGSVAAVICAFAFLA</sequence>
<protein>
    <submittedName>
        <fullName evidence="3">Uncharacterized protein</fullName>
    </submittedName>
</protein>
<keyword evidence="2" id="KW-0812">Transmembrane</keyword>
<feature type="compositionally biased region" description="Low complexity" evidence="1">
    <location>
        <begin position="48"/>
        <end position="66"/>
    </location>
</feature>
<dbReference type="EMBL" id="JACEIK010000103">
    <property type="protein sequence ID" value="MCD7449647.1"/>
    <property type="molecule type" value="Genomic_DNA"/>
</dbReference>
<keyword evidence="4" id="KW-1185">Reference proteome</keyword>
<proteinExistence type="predicted"/>
<accession>A0ABS8RSQ5</accession>
<keyword evidence="2" id="KW-1133">Transmembrane helix</keyword>
<feature type="compositionally biased region" description="Low complexity" evidence="1">
    <location>
        <begin position="75"/>
        <end position="86"/>
    </location>
</feature>
<keyword evidence="2" id="KW-0472">Membrane</keyword>
<name>A0ABS8RSQ5_DATST</name>
<comment type="caution">
    <text evidence="3">The sequence shown here is derived from an EMBL/GenBank/DDBJ whole genome shotgun (WGS) entry which is preliminary data.</text>
</comment>